<reference evidence="7 8" key="1">
    <citation type="submission" date="2017-03" db="EMBL/GenBank/DDBJ databases">
        <title>Paenibacillus larvae genome sequencing.</title>
        <authorList>
            <person name="Dingman D.W."/>
        </authorList>
    </citation>
    <scope>NUCLEOTIDE SEQUENCE [LARGE SCALE GENOMIC DNA]</scope>
    <source>
        <strain evidence="7 8">SAG 10367</strain>
    </source>
</reference>
<feature type="transmembrane region" description="Helical" evidence="6">
    <location>
        <begin position="6"/>
        <end position="29"/>
    </location>
</feature>
<protein>
    <recommendedName>
        <fullName evidence="9">Integral membrane protein, YjbE family</fullName>
    </recommendedName>
</protein>
<dbReference type="GO" id="GO:0016020">
    <property type="term" value="C:membrane"/>
    <property type="evidence" value="ECO:0007669"/>
    <property type="project" value="UniProtKB-SubCell"/>
</dbReference>
<gene>
    <name evidence="7" type="ORF">B7C51_03870</name>
</gene>
<evidence type="ECO:0000256" key="3">
    <source>
        <dbReference type="ARBA" id="ARBA00022692"/>
    </source>
</evidence>
<feature type="transmembrane region" description="Helical" evidence="6">
    <location>
        <begin position="130"/>
        <end position="147"/>
    </location>
</feature>
<dbReference type="AlphaFoldDB" id="A0A1V0UQ97"/>
<keyword evidence="3 6" id="KW-0812">Transmembrane</keyword>
<dbReference type="InterPro" id="IPR022301">
    <property type="entry name" value="Integral_membrane_YjbE"/>
</dbReference>
<evidence type="ECO:0008006" key="9">
    <source>
        <dbReference type="Google" id="ProtNLM"/>
    </source>
</evidence>
<feature type="transmembrane region" description="Helical" evidence="6">
    <location>
        <begin position="68"/>
        <end position="87"/>
    </location>
</feature>
<accession>A0A1V0UQ97</accession>
<evidence type="ECO:0000256" key="4">
    <source>
        <dbReference type="ARBA" id="ARBA00022989"/>
    </source>
</evidence>
<feature type="transmembrane region" description="Helical" evidence="6">
    <location>
        <begin position="194"/>
        <end position="214"/>
    </location>
</feature>
<dbReference type="Proteomes" id="UP000192727">
    <property type="component" value="Chromosome"/>
</dbReference>
<evidence type="ECO:0000256" key="5">
    <source>
        <dbReference type="ARBA" id="ARBA00023136"/>
    </source>
</evidence>
<proteinExistence type="inferred from homology"/>
<dbReference type="PANTHER" id="PTHR30238:SF4">
    <property type="entry name" value="SLL1022 PROTEIN"/>
    <property type="match status" value="1"/>
</dbReference>
<evidence type="ECO:0000256" key="2">
    <source>
        <dbReference type="ARBA" id="ARBA00007511"/>
    </source>
</evidence>
<comment type="subcellular location">
    <subcellularLocation>
        <location evidence="1">Membrane</location>
        <topology evidence="1">Multi-pass membrane protein</topology>
    </subcellularLocation>
</comment>
<dbReference type="InterPro" id="IPR005496">
    <property type="entry name" value="Integral_membrane_TerC"/>
</dbReference>
<evidence type="ECO:0000256" key="1">
    <source>
        <dbReference type="ARBA" id="ARBA00004141"/>
    </source>
</evidence>
<dbReference type="Pfam" id="PF03741">
    <property type="entry name" value="TerC"/>
    <property type="match status" value="1"/>
</dbReference>
<keyword evidence="4 6" id="KW-1133">Transmembrane helix</keyword>
<feature type="transmembrane region" description="Helical" evidence="6">
    <location>
        <begin position="41"/>
        <end position="62"/>
    </location>
</feature>
<organism evidence="7 8">
    <name type="scientific">Paenibacillus larvae subsp. pulvifaciens</name>
    <dbReference type="NCBI Taxonomy" id="1477"/>
    <lineage>
        <taxon>Bacteria</taxon>
        <taxon>Bacillati</taxon>
        <taxon>Bacillota</taxon>
        <taxon>Bacilli</taxon>
        <taxon>Bacillales</taxon>
        <taxon>Paenibacillaceae</taxon>
        <taxon>Paenibacillus</taxon>
    </lineage>
</organism>
<dbReference type="RefSeq" id="WP_023483703.1">
    <property type="nucleotide sequence ID" value="NZ_CP020557.1"/>
</dbReference>
<evidence type="ECO:0000256" key="6">
    <source>
        <dbReference type="SAM" id="Phobius"/>
    </source>
</evidence>
<name>A0A1V0UQ97_9BACL</name>
<dbReference type="NCBIfam" id="TIGR03717">
    <property type="entry name" value="R_switched_YjbE"/>
    <property type="match status" value="1"/>
</dbReference>
<dbReference type="PANTHER" id="PTHR30238">
    <property type="entry name" value="MEMBRANE BOUND PREDICTED REDOX MODULATOR"/>
    <property type="match status" value="1"/>
</dbReference>
<evidence type="ECO:0000313" key="8">
    <source>
        <dbReference type="Proteomes" id="UP000192727"/>
    </source>
</evidence>
<keyword evidence="5 6" id="KW-0472">Membrane</keyword>
<comment type="similarity">
    <text evidence="2">Belongs to the TerC family.</text>
</comment>
<evidence type="ECO:0000313" key="7">
    <source>
        <dbReference type="EMBL" id="ARF67128.1"/>
    </source>
</evidence>
<dbReference type="EMBL" id="CP020557">
    <property type="protein sequence ID" value="ARF67128.1"/>
    <property type="molecule type" value="Genomic_DNA"/>
</dbReference>
<feature type="transmembrane region" description="Helical" evidence="6">
    <location>
        <begin position="99"/>
        <end position="124"/>
    </location>
</feature>
<sequence>MLDQIVLFIEILLINLVLSGDNAVVIAMASKDLPAREQKQAVWWGAFGAIALRLLLILVAVTMLQIPYIQAVGSFLLLWIAFKLLLVQDGISEIRQAPTLMKAIWTIIVADFIMSLDNVLAIAAMADNQVGIIMLGIGLSIPIIIWGSTFVMKLLSRFPVVVFIGSGILGYTAGEMFISDVKVAAWLPPGKPHWVLPVLAAISVIAAGLTKRVWVQLTKKSTM</sequence>
<feature type="transmembrane region" description="Helical" evidence="6">
    <location>
        <begin position="154"/>
        <end position="174"/>
    </location>
</feature>